<dbReference type="EMBL" id="CP045875">
    <property type="protein sequence ID" value="QGG48263.1"/>
    <property type="molecule type" value="Genomic_DNA"/>
</dbReference>
<name>A0A5Q2N312_9FIRM</name>
<dbReference type="GO" id="GO:0140096">
    <property type="term" value="F:catalytic activity, acting on a protein"/>
    <property type="evidence" value="ECO:0007669"/>
    <property type="project" value="UniProtKB-ARBA"/>
</dbReference>
<evidence type="ECO:0000313" key="1">
    <source>
        <dbReference type="EMBL" id="QGG48263.1"/>
    </source>
</evidence>
<protein>
    <recommendedName>
        <fullName evidence="3">DUF366 family protein</fullName>
    </recommendedName>
</protein>
<dbReference type="Proteomes" id="UP000366051">
    <property type="component" value="Chromosome"/>
</dbReference>
<dbReference type="AlphaFoldDB" id="A0A5Q2N312"/>
<proteinExistence type="predicted"/>
<dbReference type="GO" id="GO:0016740">
    <property type="term" value="F:transferase activity"/>
    <property type="evidence" value="ECO:0007669"/>
    <property type="project" value="UniProtKB-ARBA"/>
</dbReference>
<gene>
    <name evidence="1" type="ORF">FTV88_2165</name>
</gene>
<dbReference type="InterPro" id="IPR045864">
    <property type="entry name" value="aa-tRNA-synth_II/BPL/LPL"/>
</dbReference>
<sequence>MVQQRFIEDSIRYDGSQLSSLWAYRSYGIQGDSIVSFCGPCQVSFDKMVDLEDVIQGETIYSQGMLHFIIEHFELDLEKTVLRQRLFMTIIKEEIESKGQYRLQRKGDDLYWIDNEQQKRQKLSVSIATLSPVSTMIHTGLNLQTEGTPVPTVALAQIGVKDPEEFARRIMEKYSAEMKDIYAARCKVRGVE</sequence>
<organism evidence="1 2">
    <name type="scientific">Heliorestis convoluta</name>
    <dbReference type="NCBI Taxonomy" id="356322"/>
    <lineage>
        <taxon>Bacteria</taxon>
        <taxon>Bacillati</taxon>
        <taxon>Bacillota</taxon>
        <taxon>Clostridia</taxon>
        <taxon>Eubacteriales</taxon>
        <taxon>Heliobacteriaceae</taxon>
        <taxon>Heliorestis</taxon>
    </lineage>
</organism>
<dbReference type="Gene3D" id="3.30.930.10">
    <property type="entry name" value="Bira Bifunctional Protein, Domain 2"/>
    <property type="match status" value="1"/>
</dbReference>
<dbReference type="KEGG" id="hcv:FTV88_2165"/>
<reference evidence="2" key="1">
    <citation type="submission" date="2019-11" db="EMBL/GenBank/DDBJ databases">
        <title>Genome sequence of Heliorestis convoluta strain HH, an alkaliphilic and minimalistic phototrophic bacterium from a soda lake in Egypt.</title>
        <authorList>
            <person name="Dewey E.D."/>
            <person name="Stokes L.M."/>
            <person name="Burchell B.M."/>
            <person name="Shaffer K.N."/>
            <person name="Huntington A.M."/>
            <person name="Baker J.M."/>
            <person name="Nadendla S."/>
            <person name="Giglio M.G."/>
            <person name="Touchman J.W."/>
            <person name="Blankenship R.E."/>
            <person name="Madigan M.T."/>
            <person name="Sattley W.M."/>
        </authorList>
    </citation>
    <scope>NUCLEOTIDE SEQUENCE [LARGE SCALE GENOMIC DNA]</scope>
    <source>
        <strain evidence="2">HH</strain>
    </source>
</reference>
<dbReference type="InterPro" id="IPR007162">
    <property type="entry name" value="DUF366"/>
</dbReference>
<dbReference type="OrthoDB" id="9788500at2"/>
<evidence type="ECO:0008006" key="3">
    <source>
        <dbReference type="Google" id="ProtNLM"/>
    </source>
</evidence>
<evidence type="ECO:0000313" key="2">
    <source>
        <dbReference type="Proteomes" id="UP000366051"/>
    </source>
</evidence>
<dbReference type="SUPFAM" id="SSF55681">
    <property type="entry name" value="Class II aaRS and biotin synthetases"/>
    <property type="match status" value="1"/>
</dbReference>
<keyword evidence="2" id="KW-1185">Reference proteome</keyword>
<dbReference type="RefSeq" id="WP_153725489.1">
    <property type="nucleotide sequence ID" value="NZ_CP045875.1"/>
</dbReference>
<dbReference type="Pfam" id="PF04017">
    <property type="entry name" value="DUF366"/>
    <property type="match status" value="1"/>
</dbReference>
<accession>A0A5Q2N312</accession>
<dbReference type="PIRSF" id="PIRSF006503">
    <property type="entry name" value="UCP006503"/>
    <property type="match status" value="1"/>
</dbReference>